<organism evidence="1 2">
    <name type="scientific">Schistosoma bovis</name>
    <name type="common">Blood fluke</name>
    <dbReference type="NCBI Taxonomy" id="6184"/>
    <lineage>
        <taxon>Eukaryota</taxon>
        <taxon>Metazoa</taxon>
        <taxon>Spiralia</taxon>
        <taxon>Lophotrochozoa</taxon>
        <taxon>Platyhelminthes</taxon>
        <taxon>Trematoda</taxon>
        <taxon>Digenea</taxon>
        <taxon>Strigeidida</taxon>
        <taxon>Schistosomatoidea</taxon>
        <taxon>Schistosomatidae</taxon>
        <taxon>Schistosoma</taxon>
    </lineage>
</organism>
<evidence type="ECO:0000313" key="2">
    <source>
        <dbReference type="Proteomes" id="UP000290809"/>
    </source>
</evidence>
<name>A0A430QSV3_SCHBO</name>
<protein>
    <submittedName>
        <fullName evidence="1">Uncharacterized protein</fullName>
    </submittedName>
</protein>
<reference evidence="1 2" key="1">
    <citation type="journal article" date="2019" name="PLoS Pathog.">
        <title>Genome sequence of the bovine parasite Schistosoma bovis Tanzania.</title>
        <authorList>
            <person name="Oey H."/>
            <person name="Zakrzewski M."/>
            <person name="Gobert G."/>
            <person name="Gravermann K."/>
            <person name="Stoye J."/>
            <person name="Jones M."/>
            <person name="Mcmanus D."/>
            <person name="Krause L."/>
        </authorList>
    </citation>
    <scope>NUCLEOTIDE SEQUENCE [LARGE SCALE GENOMIC DNA]</scope>
    <source>
        <strain evidence="1 2">TAN1997</strain>
    </source>
</reference>
<keyword evidence="2" id="KW-1185">Reference proteome</keyword>
<dbReference type="AlphaFoldDB" id="A0A430QSV3"/>
<dbReference type="EMBL" id="QMKO01001300">
    <property type="protein sequence ID" value="RTG90776.1"/>
    <property type="molecule type" value="Genomic_DNA"/>
</dbReference>
<comment type="caution">
    <text evidence="1">The sequence shown here is derived from an EMBL/GenBank/DDBJ whole genome shotgun (WGS) entry which is preliminary data.</text>
</comment>
<feature type="non-terminal residue" evidence="1">
    <location>
        <position position="1"/>
    </location>
</feature>
<gene>
    <name evidence="1" type="ORF">DC041_0003666</name>
</gene>
<dbReference type="Proteomes" id="UP000290809">
    <property type="component" value="Unassembled WGS sequence"/>
</dbReference>
<evidence type="ECO:0000313" key="1">
    <source>
        <dbReference type="EMBL" id="RTG90776.1"/>
    </source>
</evidence>
<sequence length="72" mass="8523">HYILLNFVLQPNQYHKVEKADILNLCQSVFEGITNIAKDEPGKYYPLPVLLIFIHWICFIQQLNEMKLMMSN</sequence>
<proteinExistence type="predicted"/>
<accession>A0A430QSV3</accession>